<dbReference type="EMBL" id="APHR01000037">
    <property type="protein sequence ID" value="EMR12972.1"/>
    <property type="molecule type" value="Genomic_DNA"/>
</dbReference>
<dbReference type="PATRIC" id="fig|1286106.3.peg.1501"/>
<protein>
    <submittedName>
        <fullName evidence="1">Uncharacterized protein</fullName>
    </submittedName>
</protein>
<organism evidence="1 2">
    <name type="scientific">Methylophaga lonarensis MPL</name>
    <dbReference type="NCBI Taxonomy" id="1286106"/>
    <lineage>
        <taxon>Bacteria</taxon>
        <taxon>Pseudomonadati</taxon>
        <taxon>Pseudomonadota</taxon>
        <taxon>Gammaproteobacteria</taxon>
        <taxon>Thiotrichales</taxon>
        <taxon>Piscirickettsiaceae</taxon>
        <taxon>Methylophaga</taxon>
    </lineage>
</organism>
<dbReference type="AlphaFoldDB" id="M7P0G7"/>
<dbReference type="STRING" id="1286106.MPL1_07478"/>
<evidence type="ECO:0000313" key="1">
    <source>
        <dbReference type="EMBL" id="EMR12972.1"/>
    </source>
</evidence>
<reference evidence="1 2" key="1">
    <citation type="journal article" date="2013" name="Genome Announc.">
        <title>Draft Genome Sequence of Methylophaga lonarensis MPLT, a Haloalkaliphilic (Non-Methane-Utilizing) Methylotroph.</title>
        <authorList>
            <person name="Shetty S.A."/>
            <person name="Marathe N.P."/>
            <person name="Munot H."/>
            <person name="Antony C.P."/>
            <person name="Dhotre D.P."/>
            <person name="Murrell J.C."/>
            <person name="Shouche Y.S."/>
        </authorList>
    </citation>
    <scope>NUCLEOTIDE SEQUENCE [LARGE SCALE GENOMIC DNA]</scope>
    <source>
        <strain evidence="1 2">MPL</strain>
    </source>
</reference>
<sequence>MLSLQSPAMDIVGFEHQPGDAAQQAQLEQALSKLQQPDNVFKVNNGACSLQQLIINNPFDTTENHADHVDIEAEYLFDCEAASSISVIDITLFQHFPDISSINVQLVTDHGQQQLNLTPNHSQIRIAE</sequence>
<keyword evidence="2" id="KW-1185">Reference proteome</keyword>
<proteinExistence type="predicted"/>
<dbReference type="eggNOG" id="COG4531">
    <property type="taxonomic scope" value="Bacteria"/>
</dbReference>
<name>M7P0G7_9GAMM</name>
<dbReference type="Pfam" id="PF10986">
    <property type="entry name" value="ZrgA"/>
    <property type="match status" value="1"/>
</dbReference>
<dbReference type="InterPro" id="IPR021253">
    <property type="entry name" value="ZrgA-like"/>
</dbReference>
<accession>M7P0G7</accession>
<comment type="caution">
    <text evidence="1">The sequence shown here is derived from an EMBL/GenBank/DDBJ whole genome shotgun (WGS) entry which is preliminary data.</text>
</comment>
<dbReference type="Proteomes" id="UP000012019">
    <property type="component" value="Unassembled WGS sequence"/>
</dbReference>
<evidence type="ECO:0000313" key="2">
    <source>
        <dbReference type="Proteomes" id="UP000012019"/>
    </source>
</evidence>
<gene>
    <name evidence="1" type="ORF">MPL1_07478</name>
</gene>